<organism evidence="2 3">
    <name type="scientific">Prorocentrum cordatum</name>
    <dbReference type="NCBI Taxonomy" id="2364126"/>
    <lineage>
        <taxon>Eukaryota</taxon>
        <taxon>Sar</taxon>
        <taxon>Alveolata</taxon>
        <taxon>Dinophyceae</taxon>
        <taxon>Prorocentrales</taxon>
        <taxon>Prorocentraceae</taxon>
        <taxon>Prorocentrum</taxon>
    </lineage>
</organism>
<reference evidence="2" key="1">
    <citation type="submission" date="2023-10" db="EMBL/GenBank/DDBJ databases">
        <authorList>
            <person name="Chen Y."/>
            <person name="Shah S."/>
            <person name="Dougan E. K."/>
            <person name="Thang M."/>
            <person name="Chan C."/>
        </authorList>
    </citation>
    <scope>NUCLEOTIDE SEQUENCE [LARGE SCALE GENOMIC DNA]</scope>
</reference>
<evidence type="ECO:0000313" key="2">
    <source>
        <dbReference type="EMBL" id="CAK0908191.1"/>
    </source>
</evidence>
<evidence type="ECO:0000256" key="1">
    <source>
        <dbReference type="SAM" id="MobiDB-lite"/>
    </source>
</evidence>
<feature type="region of interest" description="Disordered" evidence="1">
    <location>
        <begin position="129"/>
        <end position="175"/>
    </location>
</feature>
<feature type="compositionally biased region" description="Low complexity" evidence="1">
    <location>
        <begin position="142"/>
        <end position="152"/>
    </location>
</feature>
<feature type="compositionally biased region" description="Low complexity" evidence="1">
    <location>
        <begin position="161"/>
        <end position="175"/>
    </location>
</feature>
<proteinExistence type="predicted"/>
<name>A0ABN9Y6G5_9DINO</name>
<gene>
    <name evidence="2" type="ORF">PCOR1329_LOCUS82940</name>
</gene>
<comment type="caution">
    <text evidence="2">The sequence shown here is derived from an EMBL/GenBank/DDBJ whole genome shotgun (WGS) entry which is preliminary data.</text>
</comment>
<feature type="non-terminal residue" evidence="2">
    <location>
        <position position="1"/>
    </location>
</feature>
<protein>
    <submittedName>
        <fullName evidence="2">Uncharacterized protein</fullName>
    </submittedName>
</protein>
<feature type="compositionally biased region" description="Low complexity" evidence="1">
    <location>
        <begin position="1"/>
        <end position="20"/>
    </location>
</feature>
<feature type="region of interest" description="Disordered" evidence="1">
    <location>
        <begin position="1"/>
        <end position="41"/>
    </location>
</feature>
<keyword evidence="3" id="KW-1185">Reference proteome</keyword>
<dbReference type="EMBL" id="CAUYUJ010021971">
    <property type="protein sequence ID" value="CAK0908191.1"/>
    <property type="molecule type" value="Genomic_DNA"/>
</dbReference>
<sequence length="175" mass="17665">AELDADLAAGGLGAPEDAPAGGAGADARGSPGPLAGAGAEQAPWWPRPAALQIEELPPQALSFLSALMAGDGRLAATRDAVLALLMEGGGLARFQAAGLMEVHRDPLAQVPDGPHVRLALQYLYENAPGRGPSREAEESEEALAAAKAAATEAAHERLARPRGAAPAGPGLMEMD</sequence>
<accession>A0ABN9Y6G5</accession>
<dbReference type="Proteomes" id="UP001189429">
    <property type="component" value="Unassembled WGS sequence"/>
</dbReference>
<evidence type="ECO:0000313" key="3">
    <source>
        <dbReference type="Proteomes" id="UP001189429"/>
    </source>
</evidence>